<dbReference type="SUPFAM" id="SSF56801">
    <property type="entry name" value="Acetyl-CoA synthetase-like"/>
    <property type="match status" value="1"/>
</dbReference>
<dbReference type="Gene3D" id="3.30.300.30">
    <property type="match status" value="1"/>
</dbReference>
<accession>A0A0H2UTG5</accession>
<dbReference type="Pfam" id="PF00501">
    <property type="entry name" value="AMP-binding"/>
    <property type="match status" value="1"/>
</dbReference>
<dbReference type="Proteomes" id="UP000000564">
    <property type="component" value="Chromosome"/>
</dbReference>
<dbReference type="KEGG" id="spg:SpyM3_0370"/>
<dbReference type="GO" id="GO:0006631">
    <property type="term" value="P:fatty acid metabolic process"/>
    <property type="evidence" value="ECO:0007669"/>
    <property type="project" value="TreeGrafter"/>
</dbReference>
<protein>
    <recommendedName>
        <fullName evidence="3">AMP-dependent synthetase/ligase domain-containing protein</fullName>
    </recommendedName>
</protein>
<evidence type="ECO:0000256" key="2">
    <source>
        <dbReference type="ARBA" id="ARBA00022598"/>
    </source>
</evidence>
<dbReference type="RefSeq" id="WP_011054268.1">
    <property type="nucleotide sequence ID" value="NC_004070.1"/>
</dbReference>
<gene>
    <name evidence="4" type="ordered locus">SpyM3_0370</name>
</gene>
<evidence type="ECO:0000313" key="4">
    <source>
        <dbReference type="EMBL" id="AAM78977.1"/>
    </source>
</evidence>
<dbReference type="GO" id="GO:0031956">
    <property type="term" value="F:medium-chain fatty acid-CoA ligase activity"/>
    <property type="evidence" value="ECO:0007669"/>
    <property type="project" value="TreeGrafter"/>
</dbReference>
<dbReference type="Gene3D" id="3.40.50.12780">
    <property type="entry name" value="N-terminal domain of ligase-like"/>
    <property type="match status" value="1"/>
</dbReference>
<dbReference type="HOGENOM" id="CLU_000022_59_0_9"/>
<evidence type="ECO:0000256" key="1">
    <source>
        <dbReference type="ARBA" id="ARBA00006432"/>
    </source>
</evidence>
<evidence type="ECO:0000259" key="3">
    <source>
        <dbReference type="Pfam" id="PF00501"/>
    </source>
</evidence>
<dbReference type="InterPro" id="IPR042099">
    <property type="entry name" value="ANL_N_sf"/>
</dbReference>
<sequence>MLTKLEYWAKQCPNKKAIVADQISLTHQELWQAVLIKDQTIKDSVPYIISHSRYLNQLLSFLRGLKEGSCPIILHPNISGTFQQQIKHVDSELLKKADFAVLSSGTTGKAKLFWRCLSTWTRLFDYQNKVFGMTGNSCLFLHGSFSFTGNLNLALAQLWAGGCLVLSQKLSLKTWLSLWQAKKVSHLYLLPTYLNRLLPYLTKNNMTATHLLTSSQMISQELLRHYYKKFPQLEIVIFYGASELSFITWCNGRAAVKINGLVGQPFPDVSISFKDKEIFVETPYSVEGMSQPYSVSDLGKMSPAGLILEGRQDDWVNQRGVKCHLPSLVELAHQAPNVKEAHALKIGKGENETLILVLVLTKKDCLAPIKDFLALYLNSGQLPKYYLVIDCLPLRDNGKINREVLLNKIPKQWLS</sequence>
<evidence type="ECO:0000313" key="5">
    <source>
        <dbReference type="Proteomes" id="UP000000564"/>
    </source>
</evidence>
<feature type="domain" description="AMP-dependent synthetase/ligase" evidence="3">
    <location>
        <begin position="90"/>
        <end position="277"/>
    </location>
</feature>
<organism evidence="4 5">
    <name type="scientific">Streptococcus pyogenes serotype M3 (strain ATCC BAA-595 / MGAS315)</name>
    <dbReference type="NCBI Taxonomy" id="198466"/>
    <lineage>
        <taxon>Bacteria</taxon>
        <taxon>Bacillati</taxon>
        <taxon>Bacillota</taxon>
        <taxon>Bacilli</taxon>
        <taxon>Lactobacillales</taxon>
        <taxon>Streptococcaceae</taxon>
        <taxon>Streptococcus</taxon>
    </lineage>
</organism>
<proteinExistence type="inferred from homology"/>
<name>A0A0H2UTG5_STRP3</name>
<dbReference type="InterPro" id="IPR045851">
    <property type="entry name" value="AMP-bd_C_sf"/>
</dbReference>
<dbReference type="PANTHER" id="PTHR43201:SF5">
    <property type="entry name" value="MEDIUM-CHAIN ACYL-COA LIGASE ACSF2, MITOCHONDRIAL"/>
    <property type="match status" value="1"/>
</dbReference>
<dbReference type="AlphaFoldDB" id="A0A0H2UTG5"/>
<dbReference type="PANTHER" id="PTHR43201">
    <property type="entry name" value="ACYL-COA SYNTHETASE"/>
    <property type="match status" value="1"/>
</dbReference>
<comment type="similarity">
    <text evidence="1">Belongs to the ATP-dependent AMP-binding enzyme family.</text>
</comment>
<dbReference type="InterPro" id="IPR000873">
    <property type="entry name" value="AMP-dep_synth/lig_dom"/>
</dbReference>
<keyword evidence="2" id="KW-0436">Ligase</keyword>
<reference evidence="4 5" key="1">
    <citation type="journal article" date="2002" name="Proc. Natl. Acad. Sci. U.S.A.">
        <title>Genome sequence of a serotype M3 strain of group A Streptococcus: phage-encoded toxins, the high-virulence phenotype, and clone emergence.</title>
        <authorList>
            <person name="Beres S.B."/>
            <person name="Sylva G.L."/>
            <person name="Barbian K.D."/>
            <person name="Lei B."/>
            <person name="Hoff J.S."/>
            <person name="Mammarella N.D."/>
            <person name="Liu M.Y."/>
            <person name="Smoot J.C."/>
            <person name="Porcella S.F."/>
            <person name="Parkins L.D."/>
            <person name="Campbell D.S."/>
            <person name="Smith T.M."/>
            <person name="McCormick J.K."/>
            <person name="Leung D.Y."/>
            <person name="Schlievert P.M."/>
            <person name="Musser J.M."/>
        </authorList>
    </citation>
    <scope>NUCLEOTIDE SEQUENCE [LARGE SCALE GENOMIC DNA]</scope>
    <source>
        <strain evidence="5">ATCC BAA-595 / MGAS315</strain>
    </source>
</reference>
<dbReference type="EMBL" id="AE014074">
    <property type="protein sequence ID" value="AAM78977.1"/>
    <property type="molecule type" value="Genomic_DNA"/>
</dbReference>